<dbReference type="PANTHER" id="PTHR33384">
    <property type="entry name" value="EXPRESSED PROTEIN"/>
    <property type="match status" value="1"/>
</dbReference>
<comment type="caution">
    <text evidence="2">The sequence shown here is derived from an EMBL/GenBank/DDBJ whole genome shotgun (WGS) entry which is preliminary data.</text>
</comment>
<organism evidence="2 3">
    <name type="scientific">Zingiber officinale</name>
    <name type="common">Ginger</name>
    <name type="synonym">Amomum zingiber</name>
    <dbReference type="NCBI Taxonomy" id="94328"/>
    <lineage>
        <taxon>Eukaryota</taxon>
        <taxon>Viridiplantae</taxon>
        <taxon>Streptophyta</taxon>
        <taxon>Embryophyta</taxon>
        <taxon>Tracheophyta</taxon>
        <taxon>Spermatophyta</taxon>
        <taxon>Magnoliopsida</taxon>
        <taxon>Liliopsida</taxon>
        <taxon>Zingiberales</taxon>
        <taxon>Zingiberaceae</taxon>
        <taxon>Zingiber</taxon>
    </lineage>
</organism>
<keyword evidence="3" id="KW-1185">Reference proteome</keyword>
<proteinExistence type="predicted"/>
<feature type="region of interest" description="Disordered" evidence="1">
    <location>
        <begin position="109"/>
        <end position="129"/>
    </location>
</feature>
<dbReference type="OrthoDB" id="748203at2759"/>
<dbReference type="PANTHER" id="PTHR33384:SF1">
    <property type="entry name" value="EXPRESSED PROTEIN"/>
    <property type="match status" value="1"/>
</dbReference>
<gene>
    <name evidence="2" type="ORF">ZIOFF_025852</name>
</gene>
<evidence type="ECO:0000313" key="3">
    <source>
        <dbReference type="Proteomes" id="UP000734854"/>
    </source>
</evidence>
<evidence type="ECO:0000256" key="1">
    <source>
        <dbReference type="SAM" id="MobiDB-lite"/>
    </source>
</evidence>
<dbReference type="Proteomes" id="UP000734854">
    <property type="component" value="Unassembled WGS sequence"/>
</dbReference>
<sequence length="172" mass="18579">MNRCAMQQPNAFAACEEIRATFAVAERRPPVFCPKPQRLSPFSAVADPVRPLRWHSSYQIDFSDSKAGADLLDIFQSKGGDQNQVASSPPFFCGSPPSRAANPVVHDARFGDDRPPAPFGPSPLTQSNPPMPPNHGFALAKFGLVPAAIRVEGFDCLDRGRRRSCSSITAVA</sequence>
<dbReference type="AlphaFoldDB" id="A0A8J5GWI0"/>
<dbReference type="EMBL" id="JACMSC010000007">
    <property type="protein sequence ID" value="KAG6515440.1"/>
    <property type="molecule type" value="Genomic_DNA"/>
</dbReference>
<dbReference type="PROSITE" id="PS51257">
    <property type="entry name" value="PROKAR_LIPOPROTEIN"/>
    <property type="match status" value="1"/>
</dbReference>
<protein>
    <submittedName>
        <fullName evidence="2">Uncharacterized protein</fullName>
    </submittedName>
</protein>
<name>A0A8J5GWI0_ZINOF</name>
<evidence type="ECO:0000313" key="2">
    <source>
        <dbReference type="EMBL" id="KAG6515440.1"/>
    </source>
</evidence>
<accession>A0A8J5GWI0</accession>
<reference evidence="2 3" key="1">
    <citation type="submission" date="2020-08" db="EMBL/GenBank/DDBJ databases">
        <title>Plant Genome Project.</title>
        <authorList>
            <person name="Zhang R.-G."/>
        </authorList>
    </citation>
    <scope>NUCLEOTIDE SEQUENCE [LARGE SCALE GENOMIC DNA]</scope>
    <source>
        <tissue evidence="2">Rhizome</tissue>
    </source>
</reference>